<dbReference type="Gene3D" id="2.40.33.20">
    <property type="entry name" value="PK beta-barrel domain-like"/>
    <property type="match status" value="1"/>
</dbReference>
<keyword evidence="3" id="KW-1185">Reference proteome</keyword>
<sequence length="214" mass="24310">MYIKAVSIGRPQLISNQYGQTFKSGIRKKPVQSAFLRFGGFELDGVADLRNHGGDDRAVCFYPFEHYQGWEERTGKSLSIPSFGENLTVTNMLEYNVCIGDVYEVGDTVLQITQGRIPCITIDQSNGIKGMLNEIIRTGKTGFFAKVLLEGEIKPDLELILQERPNPGLNILDLHRLFFHDRENYEEILRVIAVPELANDMRNKFEKLLASKRL</sequence>
<dbReference type="Pfam" id="PF03475">
    <property type="entry name" value="YiiM_3-alpha"/>
    <property type="match status" value="1"/>
</dbReference>
<dbReference type="PROSITE" id="PS51340">
    <property type="entry name" value="MOSC"/>
    <property type="match status" value="1"/>
</dbReference>
<dbReference type="Proteomes" id="UP001232343">
    <property type="component" value="Unassembled WGS sequence"/>
</dbReference>
<dbReference type="PANTHER" id="PTHR30212:SF2">
    <property type="entry name" value="PROTEIN YIIM"/>
    <property type="match status" value="1"/>
</dbReference>
<dbReference type="Pfam" id="PF03473">
    <property type="entry name" value="MOSC"/>
    <property type="match status" value="1"/>
</dbReference>
<evidence type="ECO:0000313" key="2">
    <source>
        <dbReference type="EMBL" id="MDQ0341959.1"/>
    </source>
</evidence>
<dbReference type="InterPro" id="IPR052353">
    <property type="entry name" value="Benzoxazolinone_Detox_Enz"/>
</dbReference>
<evidence type="ECO:0000259" key="1">
    <source>
        <dbReference type="PROSITE" id="PS51340"/>
    </source>
</evidence>
<comment type="caution">
    <text evidence="2">The sequence shown here is derived from an EMBL/GenBank/DDBJ whole genome shotgun (WGS) entry which is preliminary data.</text>
</comment>
<accession>A0ABU0D0N4</accession>
<dbReference type="PANTHER" id="PTHR30212">
    <property type="entry name" value="PROTEIN YIIM"/>
    <property type="match status" value="1"/>
</dbReference>
<dbReference type="EMBL" id="JAUSUO010000001">
    <property type="protein sequence ID" value="MDQ0341959.1"/>
    <property type="molecule type" value="Genomic_DNA"/>
</dbReference>
<gene>
    <name evidence="2" type="ORF">J2S14_000752</name>
</gene>
<name>A0ABU0D0N4_9BACI</name>
<dbReference type="RefSeq" id="WP_244680164.1">
    <property type="nucleotide sequence ID" value="NZ_JALIRM010000001.1"/>
</dbReference>
<evidence type="ECO:0000313" key="3">
    <source>
        <dbReference type="Proteomes" id="UP001232343"/>
    </source>
</evidence>
<dbReference type="SUPFAM" id="SSF50800">
    <property type="entry name" value="PK beta-barrel domain-like"/>
    <property type="match status" value="1"/>
</dbReference>
<feature type="domain" description="MOSC" evidence="1">
    <location>
        <begin position="28"/>
        <end position="162"/>
    </location>
</feature>
<dbReference type="InterPro" id="IPR005302">
    <property type="entry name" value="MoCF_Sase_C"/>
</dbReference>
<dbReference type="InterPro" id="IPR011037">
    <property type="entry name" value="Pyrv_Knase-like_insert_dom_sf"/>
</dbReference>
<dbReference type="InterPro" id="IPR005163">
    <property type="entry name" value="Tri_helical_YiiM-like"/>
</dbReference>
<protein>
    <submittedName>
        <fullName evidence="2">MOSC domain-containing protein YiiM</fullName>
    </submittedName>
</protein>
<reference evidence="2 3" key="1">
    <citation type="submission" date="2023-07" db="EMBL/GenBank/DDBJ databases">
        <title>Genomic Encyclopedia of Type Strains, Phase IV (KMG-IV): sequencing the most valuable type-strain genomes for metagenomic binning, comparative biology and taxonomic classification.</title>
        <authorList>
            <person name="Goeker M."/>
        </authorList>
    </citation>
    <scope>NUCLEOTIDE SEQUENCE [LARGE SCALE GENOMIC DNA]</scope>
    <source>
        <strain evidence="2 3">DSM 27848</strain>
    </source>
</reference>
<organism evidence="2 3">
    <name type="scientific">Lederbergia wuyishanensis</name>
    <dbReference type="NCBI Taxonomy" id="1347903"/>
    <lineage>
        <taxon>Bacteria</taxon>
        <taxon>Bacillati</taxon>
        <taxon>Bacillota</taxon>
        <taxon>Bacilli</taxon>
        <taxon>Bacillales</taxon>
        <taxon>Bacillaceae</taxon>
        <taxon>Lederbergia</taxon>
    </lineage>
</organism>
<proteinExistence type="predicted"/>